<organism evidence="3 4">
    <name type="scientific">Malus domestica</name>
    <name type="common">Apple</name>
    <name type="synonym">Pyrus malus</name>
    <dbReference type="NCBI Taxonomy" id="3750"/>
    <lineage>
        <taxon>Eukaryota</taxon>
        <taxon>Viridiplantae</taxon>
        <taxon>Streptophyta</taxon>
        <taxon>Embryophyta</taxon>
        <taxon>Tracheophyta</taxon>
        <taxon>Spermatophyta</taxon>
        <taxon>Magnoliopsida</taxon>
        <taxon>eudicotyledons</taxon>
        <taxon>Gunneridae</taxon>
        <taxon>Pentapetalae</taxon>
        <taxon>rosids</taxon>
        <taxon>fabids</taxon>
        <taxon>Rosales</taxon>
        <taxon>Rosaceae</taxon>
        <taxon>Amygdaloideae</taxon>
        <taxon>Maleae</taxon>
        <taxon>Malus</taxon>
    </lineage>
</organism>
<dbReference type="GO" id="GO:0046512">
    <property type="term" value="P:sphingosine biosynthetic process"/>
    <property type="evidence" value="ECO:0007669"/>
    <property type="project" value="TreeGrafter"/>
</dbReference>
<keyword evidence="4" id="KW-1185">Reference proteome</keyword>
<comment type="caution">
    <text evidence="3">The sequence shown here is derived from an EMBL/GenBank/DDBJ whole genome shotgun (WGS) entry which is preliminary data.</text>
</comment>
<gene>
    <name evidence="3" type="ORF">DVH24_026622</name>
</gene>
<proteinExistence type="inferred from homology"/>
<evidence type="ECO:0000313" key="4">
    <source>
        <dbReference type="Proteomes" id="UP000290289"/>
    </source>
</evidence>
<dbReference type="InterPro" id="IPR031331">
    <property type="entry name" value="NEUT/ALK_ceramidase_C"/>
</dbReference>
<protein>
    <recommendedName>
        <fullName evidence="2">Neutral/alkaline non-lysosomal ceramidase C-terminal domain-containing protein</fullName>
    </recommendedName>
</protein>
<comment type="similarity">
    <text evidence="1">Belongs to the neutral ceramidase family.</text>
</comment>
<sequence>MKPFYWIHARFVTLPQYYLLKILRIGQLVNPCAPGYKTIPIVSCLHPSRHFFPQCSNPFQISVPSEFTTMAGRRLRDAVKGILTSGGRIEFDINAHIVIAELTNLHNIVRSADLRGSIKTEVPLNSTFNRGNTVAVTFWSACPRNDLLTEGTFALAEILPKDIKTWVPAYDDDNFCFKLPAKLSPQSYATIKWRIPDSASFGVYRILAILVPQRVYSGPFAISQGSSSASVLP</sequence>
<evidence type="ECO:0000313" key="3">
    <source>
        <dbReference type="EMBL" id="RXI02092.1"/>
    </source>
</evidence>
<evidence type="ECO:0000256" key="1">
    <source>
        <dbReference type="ARBA" id="ARBA00009835"/>
    </source>
</evidence>
<dbReference type="Pfam" id="PF17048">
    <property type="entry name" value="Ceramidse_alk_C"/>
    <property type="match status" value="1"/>
</dbReference>
<dbReference type="Gene3D" id="2.60.40.2300">
    <property type="entry name" value="Neutral/alkaline non-lysosomal ceramidase, C-terminal domain"/>
    <property type="match status" value="1"/>
</dbReference>
<reference evidence="3 4" key="1">
    <citation type="submission" date="2018-10" db="EMBL/GenBank/DDBJ databases">
        <title>A high-quality apple genome assembly.</title>
        <authorList>
            <person name="Hu J."/>
        </authorList>
    </citation>
    <scope>NUCLEOTIDE SEQUENCE [LARGE SCALE GENOMIC DNA]</scope>
    <source>
        <strain evidence="4">cv. HFTH1</strain>
        <tissue evidence="3">Young leaf</tissue>
    </source>
</reference>
<dbReference type="PANTHER" id="PTHR12670">
    <property type="entry name" value="CERAMIDASE"/>
    <property type="match status" value="1"/>
</dbReference>
<dbReference type="GO" id="GO:0005576">
    <property type="term" value="C:extracellular region"/>
    <property type="evidence" value="ECO:0007669"/>
    <property type="project" value="TreeGrafter"/>
</dbReference>
<dbReference type="Proteomes" id="UP000290289">
    <property type="component" value="Chromosome 4"/>
</dbReference>
<dbReference type="GO" id="GO:0017040">
    <property type="term" value="F:N-acylsphingosine amidohydrolase activity"/>
    <property type="evidence" value="ECO:0007669"/>
    <property type="project" value="InterPro"/>
</dbReference>
<dbReference type="GO" id="GO:0046514">
    <property type="term" value="P:ceramide catabolic process"/>
    <property type="evidence" value="ECO:0007669"/>
    <property type="project" value="InterPro"/>
</dbReference>
<dbReference type="InterPro" id="IPR038445">
    <property type="entry name" value="NCDase_C_sf"/>
</dbReference>
<name>A0A498K9K6_MALDO</name>
<dbReference type="InterPro" id="IPR006823">
    <property type="entry name" value="Ceramidase_alk"/>
</dbReference>
<dbReference type="AlphaFoldDB" id="A0A498K9K6"/>
<accession>A0A498K9K6</accession>
<feature type="domain" description="Neutral/alkaline non-lysosomal ceramidase C-terminal" evidence="2">
    <location>
        <begin position="116"/>
        <end position="206"/>
    </location>
</feature>
<dbReference type="STRING" id="3750.A0A498K9K6"/>
<dbReference type="GO" id="GO:0042759">
    <property type="term" value="P:long-chain fatty acid biosynthetic process"/>
    <property type="evidence" value="ECO:0007669"/>
    <property type="project" value="TreeGrafter"/>
</dbReference>
<dbReference type="GO" id="GO:0016020">
    <property type="term" value="C:membrane"/>
    <property type="evidence" value="ECO:0007669"/>
    <property type="project" value="GOC"/>
</dbReference>
<dbReference type="PANTHER" id="PTHR12670:SF17">
    <property type="entry name" value="NEUTRAL CERAMIDASE 2"/>
    <property type="match status" value="1"/>
</dbReference>
<dbReference type="EMBL" id="RDQH01000330">
    <property type="protein sequence ID" value="RXI02092.1"/>
    <property type="molecule type" value="Genomic_DNA"/>
</dbReference>
<evidence type="ECO:0000259" key="2">
    <source>
        <dbReference type="Pfam" id="PF17048"/>
    </source>
</evidence>